<gene>
    <name evidence="1" type="ORF">JY500_07565</name>
</gene>
<evidence type="ECO:0000313" key="2">
    <source>
        <dbReference type="Proteomes" id="UP000663570"/>
    </source>
</evidence>
<sequence>MDELYDTVVSSSDRRLLAAMDQIELFQIASFTELATRHPILWKSLVTRPRLRTQVSAALGWHAELTGSVFQRGGEAAAVAALLRLGCDRAPSLWRLAPQLCSELRRAGVLTRVFASVGVQELRPAGLLL</sequence>
<proteinExistence type="predicted"/>
<protein>
    <submittedName>
        <fullName evidence="1">Uncharacterized protein</fullName>
    </submittedName>
</protein>
<evidence type="ECO:0000313" key="1">
    <source>
        <dbReference type="EMBL" id="QSI78461.1"/>
    </source>
</evidence>
<accession>A0ABX7M9Z6</accession>
<reference evidence="1 2" key="1">
    <citation type="submission" date="2021-02" db="EMBL/GenBank/DDBJ databases">
        <title>Niveibacterium changnyeongensis HC41.</title>
        <authorList>
            <person name="Kang M."/>
        </authorList>
    </citation>
    <scope>NUCLEOTIDE SEQUENCE [LARGE SCALE GENOMIC DNA]</scope>
    <source>
        <strain evidence="1 2">HC41</strain>
    </source>
</reference>
<name>A0ABX7M9Z6_9RHOO</name>
<dbReference type="Proteomes" id="UP000663570">
    <property type="component" value="Chromosome"/>
</dbReference>
<dbReference type="RefSeq" id="WP_206255810.1">
    <property type="nucleotide sequence ID" value="NZ_CP071060.1"/>
</dbReference>
<dbReference type="EMBL" id="CP071060">
    <property type="protein sequence ID" value="QSI78461.1"/>
    <property type="molecule type" value="Genomic_DNA"/>
</dbReference>
<organism evidence="1 2">
    <name type="scientific">Niveibacterium microcysteis</name>
    <dbReference type="NCBI Taxonomy" id="2811415"/>
    <lineage>
        <taxon>Bacteria</taxon>
        <taxon>Pseudomonadati</taxon>
        <taxon>Pseudomonadota</taxon>
        <taxon>Betaproteobacteria</taxon>
        <taxon>Rhodocyclales</taxon>
        <taxon>Rhodocyclaceae</taxon>
        <taxon>Niveibacterium</taxon>
    </lineage>
</organism>
<keyword evidence="2" id="KW-1185">Reference proteome</keyword>